<dbReference type="EMBL" id="AP027272">
    <property type="protein sequence ID" value="BDX04739.1"/>
    <property type="molecule type" value="Genomic_DNA"/>
</dbReference>
<keyword evidence="8" id="KW-0406">Ion transport</keyword>
<keyword evidence="4" id="KW-0410">Iron transport</keyword>
<evidence type="ECO:0000256" key="6">
    <source>
        <dbReference type="ARBA" id="ARBA00022729"/>
    </source>
</evidence>
<evidence type="ECO:0000256" key="10">
    <source>
        <dbReference type="ARBA" id="ARBA00023136"/>
    </source>
</evidence>
<keyword evidence="6 15" id="KW-0732">Signal</keyword>
<evidence type="ECO:0000256" key="15">
    <source>
        <dbReference type="SAM" id="SignalP"/>
    </source>
</evidence>
<dbReference type="InterPro" id="IPR012910">
    <property type="entry name" value="Plug_dom"/>
</dbReference>
<dbReference type="GO" id="GO:0009279">
    <property type="term" value="C:cell outer membrane"/>
    <property type="evidence" value="ECO:0007669"/>
    <property type="project" value="UniProtKB-SubCell"/>
</dbReference>
<keyword evidence="3 12" id="KW-1134">Transmembrane beta strand</keyword>
<dbReference type="InterPro" id="IPR000531">
    <property type="entry name" value="Beta-barrel_TonB"/>
</dbReference>
<dbReference type="PANTHER" id="PTHR32552">
    <property type="entry name" value="FERRICHROME IRON RECEPTOR-RELATED"/>
    <property type="match status" value="1"/>
</dbReference>
<evidence type="ECO:0000256" key="9">
    <source>
        <dbReference type="ARBA" id="ARBA00023077"/>
    </source>
</evidence>
<evidence type="ECO:0000256" key="5">
    <source>
        <dbReference type="ARBA" id="ARBA00022692"/>
    </source>
</evidence>
<feature type="signal peptide" evidence="15">
    <location>
        <begin position="1"/>
        <end position="21"/>
    </location>
</feature>
<keyword evidence="9 13" id="KW-0798">TonB box</keyword>
<dbReference type="Gene3D" id="2.170.130.10">
    <property type="entry name" value="TonB-dependent receptor, plug domain"/>
    <property type="match status" value="1"/>
</dbReference>
<protein>
    <recommendedName>
        <fullName evidence="20">TonB-dependent receptor</fullName>
    </recommendedName>
</protein>
<reference evidence="18" key="1">
    <citation type="submission" date="2023-01" db="EMBL/GenBank/DDBJ databases">
        <title>Complete genome sequence of Planctobacterium marinum strain Dej080120_11.</title>
        <authorList>
            <person name="Ueki S."/>
            <person name="Maruyama F."/>
        </authorList>
    </citation>
    <scope>NUCLEOTIDE SEQUENCE</scope>
    <source>
        <strain evidence="18">Dej080120_11</strain>
    </source>
</reference>
<evidence type="ECO:0000313" key="19">
    <source>
        <dbReference type="Proteomes" id="UP001333710"/>
    </source>
</evidence>
<evidence type="ECO:0000256" key="12">
    <source>
        <dbReference type="PROSITE-ProRule" id="PRU01360"/>
    </source>
</evidence>
<keyword evidence="11 12" id="KW-0998">Cell outer membrane</keyword>
<feature type="chain" id="PRO_5041325951" description="TonB-dependent receptor" evidence="15">
    <location>
        <begin position="22"/>
        <end position="679"/>
    </location>
</feature>
<accession>A0AA48HMT5</accession>
<proteinExistence type="inferred from homology"/>
<dbReference type="KEGG" id="pmaw:MACH26_02600"/>
<evidence type="ECO:0000256" key="7">
    <source>
        <dbReference type="ARBA" id="ARBA00023004"/>
    </source>
</evidence>
<evidence type="ECO:0000313" key="18">
    <source>
        <dbReference type="EMBL" id="BDX04739.1"/>
    </source>
</evidence>
<evidence type="ECO:0000256" key="14">
    <source>
        <dbReference type="RuleBase" id="RU003357"/>
    </source>
</evidence>
<keyword evidence="5 12" id="KW-0812">Transmembrane</keyword>
<dbReference type="Pfam" id="PF00593">
    <property type="entry name" value="TonB_dep_Rec_b-barrel"/>
    <property type="match status" value="1"/>
</dbReference>
<evidence type="ECO:0000256" key="8">
    <source>
        <dbReference type="ARBA" id="ARBA00023065"/>
    </source>
</evidence>
<dbReference type="AlphaFoldDB" id="A0AA48HMT5"/>
<keyword evidence="7" id="KW-0408">Iron</keyword>
<evidence type="ECO:0000256" key="4">
    <source>
        <dbReference type="ARBA" id="ARBA00022496"/>
    </source>
</evidence>
<dbReference type="InterPro" id="IPR036942">
    <property type="entry name" value="Beta-barrel_TonB_sf"/>
</dbReference>
<feature type="domain" description="TonB-dependent receptor plug" evidence="17">
    <location>
        <begin position="41"/>
        <end position="151"/>
    </location>
</feature>
<comment type="subcellular location">
    <subcellularLocation>
        <location evidence="1 12">Cell outer membrane</location>
        <topology evidence="1 12">Multi-pass membrane protein</topology>
    </subcellularLocation>
</comment>
<evidence type="ECO:0000256" key="3">
    <source>
        <dbReference type="ARBA" id="ARBA00022452"/>
    </source>
</evidence>
<keyword evidence="19" id="KW-1185">Reference proteome</keyword>
<dbReference type="InterPro" id="IPR010916">
    <property type="entry name" value="TonB_box_CS"/>
</dbReference>
<dbReference type="PROSITE" id="PS52016">
    <property type="entry name" value="TONB_DEPENDENT_REC_3"/>
    <property type="match status" value="1"/>
</dbReference>
<dbReference type="GO" id="GO:0006826">
    <property type="term" value="P:iron ion transport"/>
    <property type="evidence" value="ECO:0007669"/>
    <property type="project" value="UniProtKB-KW"/>
</dbReference>
<dbReference type="Proteomes" id="UP001333710">
    <property type="component" value="Chromosome"/>
</dbReference>
<gene>
    <name evidence="18" type="ORF">MACH26_02600</name>
</gene>
<comment type="similarity">
    <text evidence="12 14">Belongs to the TonB-dependent receptor family.</text>
</comment>
<dbReference type="SUPFAM" id="SSF56935">
    <property type="entry name" value="Porins"/>
    <property type="match status" value="1"/>
</dbReference>
<evidence type="ECO:0000256" key="2">
    <source>
        <dbReference type="ARBA" id="ARBA00022448"/>
    </source>
</evidence>
<organism evidence="18 19">
    <name type="scientific">Planctobacterium marinum</name>
    <dbReference type="NCBI Taxonomy" id="1631968"/>
    <lineage>
        <taxon>Bacteria</taxon>
        <taxon>Pseudomonadati</taxon>
        <taxon>Pseudomonadota</taxon>
        <taxon>Gammaproteobacteria</taxon>
        <taxon>Alteromonadales</taxon>
        <taxon>Alteromonadaceae</taxon>
        <taxon>Planctobacterium</taxon>
    </lineage>
</organism>
<keyword evidence="10 12" id="KW-0472">Membrane</keyword>
<evidence type="ECO:0000256" key="11">
    <source>
        <dbReference type="ARBA" id="ARBA00023237"/>
    </source>
</evidence>
<feature type="short sequence motif" description="TonB box" evidence="13">
    <location>
        <begin position="28"/>
        <end position="34"/>
    </location>
</feature>
<dbReference type="InterPro" id="IPR039426">
    <property type="entry name" value="TonB-dep_rcpt-like"/>
</dbReference>
<keyword evidence="2 12" id="KW-0813">Transport</keyword>
<evidence type="ECO:0000259" key="16">
    <source>
        <dbReference type="Pfam" id="PF00593"/>
    </source>
</evidence>
<dbReference type="Gene3D" id="2.40.170.20">
    <property type="entry name" value="TonB-dependent receptor, beta-barrel domain"/>
    <property type="match status" value="1"/>
</dbReference>
<name>A0AA48HMT5_9ALTE</name>
<evidence type="ECO:0000256" key="1">
    <source>
        <dbReference type="ARBA" id="ARBA00004571"/>
    </source>
</evidence>
<evidence type="ECO:0008006" key="20">
    <source>
        <dbReference type="Google" id="ProtNLM"/>
    </source>
</evidence>
<dbReference type="PROSITE" id="PS00430">
    <property type="entry name" value="TONB_DEPENDENT_REC_1"/>
    <property type="match status" value="1"/>
</dbReference>
<evidence type="ECO:0000259" key="17">
    <source>
        <dbReference type="Pfam" id="PF07715"/>
    </source>
</evidence>
<dbReference type="PANTHER" id="PTHR32552:SF81">
    <property type="entry name" value="TONB-DEPENDENT OUTER MEMBRANE RECEPTOR"/>
    <property type="match status" value="1"/>
</dbReference>
<dbReference type="Pfam" id="PF07715">
    <property type="entry name" value="Plug"/>
    <property type="match status" value="1"/>
</dbReference>
<feature type="domain" description="TonB-dependent receptor-like beta-barrel" evidence="16">
    <location>
        <begin position="199"/>
        <end position="645"/>
    </location>
</feature>
<sequence>MFHKRLIFSFILIFASANAFAIENAMDTIVVTGTRNNLALAEVNSNLSRVNQQEIATIAPTHITEVTNRVPGVWISRGNGQEHLTSLRSPVLTGAGACGAFYMAEDGISLRAPGFCNANQLFDINTLQSGGVEVLRGPAGVVYGSNAVHGVINLLSPDWQRLPELSVALEAGPNQYNRQQFVAKSSHSEHKFAVYGVTTNDGGYKNDSGFEQQKFDLLHQKEHRDYSIKNRISYSNLDQETAGFIQGFEAYEDAALKQVNPNPEAYRDSRSFRAWSQIEFAYSGAQFLLKPYLRYHDMAFLQHFLPWQATEENGQRSLGMLSSMAYQYRDIKVTTGVDVDSTEGWLKEFQEEPFSAAIPQGEHYDYEVQTTSLSPYVDLQYQLNDTLALLAGLRYEHSRYDYENLLSDGNACATDVDNCRFYRPEDQVRTFSNWSAKLGLHYSLSASQFVYSQLSHGYRAPQATELFRLQNGQVSANLDSENMVSLELGLRGQWQSLNQSIFYDVSLYCMEKSDHIFQDTQRRNVSEGETRHDGMELSINWQFTPSWQWTVALDYARHTYDNNPAITSGTDIRGNDIDTAPRFNANSSLKWSQDDYHVELEWYALDSYYLDPANTAKYDGHQLLNLRAAMPLSEHFSLSFRLLNLLDEDYAERADFAFGNYRYFVGEPRSLFITLSASL</sequence>
<dbReference type="RefSeq" id="WP_338290565.1">
    <property type="nucleotide sequence ID" value="NZ_AP027272.1"/>
</dbReference>
<evidence type="ECO:0000256" key="13">
    <source>
        <dbReference type="PROSITE-ProRule" id="PRU10143"/>
    </source>
</evidence>
<dbReference type="InterPro" id="IPR037066">
    <property type="entry name" value="Plug_dom_sf"/>
</dbReference>